<proteinExistence type="predicted"/>
<reference evidence="1" key="2">
    <citation type="journal article" date="2015" name="Fish Shellfish Immunol.">
        <title>Early steps in the European eel (Anguilla anguilla)-Vibrio vulnificus interaction in the gills: Role of the RtxA13 toxin.</title>
        <authorList>
            <person name="Callol A."/>
            <person name="Pajuelo D."/>
            <person name="Ebbesson L."/>
            <person name="Teles M."/>
            <person name="MacKenzie S."/>
            <person name="Amaro C."/>
        </authorList>
    </citation>
    <scope>NUCLEOTIDE SEQUENCE</scope>
</reference>
<dbReference type="EMBL" id="GBXM01057904">
    <property type="protein sequence ID" value="JAH50673.1"/>
    <property type="molecule type" value="Transcribed_RNA"/>
</dbReference>
<protein>
    <submittedName>
        <fullName evidence="1">Uncharacterized protein</fullName>
    </submittedName>
</protein>
<dbReference type="AlphaFoldDB" id="A0A0E9TD62"/>
<evidence type="ECO:0000313" key="1">
    <source>
        <dbReference type="EMBL" id="JAH50673.1"/>
    </source>
</evidence>
<sequence length="34" mass="4227">MSVVHRRDIADFDYLWRDNLPSQQDLRMYTFACY</sequence>
<name>A0A0E9TD62_ANGAN</name>
<reference evidence="1" key="1">
    <citation type="submission" date="2014-11" db="EMBL/GenBank/DDBJ databases">
        <authorList>
            <person name="Amaro Gonzalez C."/>
        </authorList>
    </citation>
    <scope>NUCLEOTIDE SEQUENCE</scope>
</reference>
<accession>A0A0E9TD62</accession>
<organism evidence="1">
    <name type="scientific">Anguilla anguilla</name>
    <name type="common">European freshwater eel</name>
    <name type="synonym">Muraena anguilla</name>
    <dbReference type="NCBI Taxonomy" id="7936"/>
    <lineage>
        <taxon>Eukaryota</taxon>
        <taxon>Metazoa</taxon>
        <taxon>Chordata</taxon>
        <taxon>Craniata</taxon>
        <taxon>Vertebrata</taxon>
        <taxon>Euteleostomi</taxon>
        <taxon>Actinopterygii</taxon>
        <taxon>Neopterygii</taxon>
        <taxon>Teleostei</taxon>
        <taxon>Anguilliformes</taxon>
        <taxon>Anguillidae</taxon>
        <taxon>Anguilla</taxon>
    </lineage>
</organism>